<feature type="compositionally biased region" description="Basic and acidic residues" evidence="6">
    <location>
        <begin position="236"/>
        <end position="248"/>
    </location>
</feature>
<dbReference type="CDD" id="cd14014">
    <property type="entry name" value="STKc_PknB_like"/>
    <property type="match status" value="1"/>
</dbReference>
<proteinExistence type="predicted"/>
<evidence type="ECO:0000256" key="1">
    <source>
        <dbReference type="ARBA" id="ARBA00022679"/>
    </source>
</evidence>
<feature type="transmembrane region" description="Helical" evidence="7">
    <location>
        <begin position="496"/>
        <end position="521"/>
    </location>
</feature>
<accession>A0ABT4U1N2</accession>
<organism evidence="9 10">
    <name type="scientific">Nocardiopsis endophytica</name>
    <dbReference type="NCBI Taxonomy" id="3018445"/>
    <lineage>
        <taxon>Bacteria</taxon>
        <taxon>Bacillati</taxon>
        <taxon>Actinomycetota</taxon>
        <taxon>Actinomycetes</taxon>
        <taxon>Streptosporangiales</taxon>
        <taxon>Nocardiopsidaceae</taxon>
        <taxon>Nocardiopsis</taxon>
    </lineage>
</organism>
<evidence type="ECO:0000256" key="5">
    <source>
        <dbReference type="PROSITE-ProRule" id="PRU10141"/>
    </source>
</evidence>
<feature type="binding site" evidence="5">
    <location>
        <position position="42"/>
    </location>
    <ligand>
        <name>ATP</name>
        <dbReference type="ChEBI" id="CHEBI:30616"/>
    </ligand>
</feature>
<keyword evidence="10" id="KW-1185">Reference proteome</keyword>
<dbReference type="EMBL" id="JAQFWQ010000012">
    <property type="protein sequence ID" value="MDA2810267.1"/>
    <property type="molecule type" value="Genomic_DNA"/>
</dbReference>
<keyword evidence="7" id="KW-1133">Transmembrane helix</keyword>
<keyword evidence="2 5" id="KW-0547">Nucleotide-binding</keyword>
<evidence type="ECO:0000256" key="2">
    <source>
        <dbReference type="ARBA" id="ARBA00022741"/>
    </source>
</evidence>
<evidence type="ECO:0000256" key="6">
    <source>
        <dbReference type="SAM" id="MobiDB-lite"/>
    </source>
</evidence>
<comment type="caution">
    <text evidence="9">The sequence shown here is derived from an EMBL/GenBank/DDBJ whole genome shotgun (WGS) entry which is preliminary data.</text>
</comment>
<dbReference type="PANTHER" id="PTHR43289:SF34">
    <property type="entry name" value="SERINE_THREONINE-PROTEIN KINASE YBDM-RELATED"/>
    <property type="match status" value="1"/>
</dbReference>
<dbReference type="Proteomes" id="UP001527866">
    <property type="component" value="Unassembled WGS sequence"/>
</dbReference>
<evidence type="ECO:0000256" key="4">
    <source>
        <dbReference type="ARBA" id="ARBA00022840"/>
    </source>
</evidence>
<dbReference type="PANTHER" id="PTHR43289">
    <property type="entry name" value="MITOGEN-ACTIVATED PROTEIN KINASE KINASE KINASE 20-RELATED"/>
    <property type="match status" value="1"/>
</dbReference>
<gene>
    <name evidence="9" type="ORF">O4J56_06410</name>
</gene>
<evidence type="ECO:0000256" key="3">
    <source>
        <dbReference type="ARBA" id="ARBA00022777"/>
    </source>
</evidence>
<dbReference type="InterPro" id="IPR017441">
    <property type="entry name" value="Protein_kinase_ATP_BS"/>
</dbReference>
<dbReference type="PROSITE" id="PS50011">
    <property type="entry name" value="PROTEIN_KINASE_DOM"/>
    <property type="match status" value="1"/>
</dbReference>
<dbReference type="Gene3D" id="3.30.200.20">
    <property type="entry name" value="Phosphorylase Kinase, domain 1"/>
    <property type="match status" value="1"/>
</dbReference>
<keyword evidence="4 5" id="KW-0067">ATP-binding</keyword>
<feature type="region of interest" description="Disordered" evidence="6">
    <location>
        <begin position="281"/>
        <end position="314"/>
    </location>
</feature>
<dbReference type="PROSITE" id="PS00108">
    <property type="entry name" value="PROTEIN_KINASE_ST"/>
    <property type="match status" value="1"/>
</dbReference>
<dbReference type="GO" id="GO:0016301">
    <property type="term" value="F:kinase activity"/>
    <property type="evidence" value="ECO:0007669"/>
    <property type="project" value="UniProtKB-KW"/>
</dbReference>
<feature type="compositionally biased region" description="Pro residues" evidence="6">
    <location>
        <begin position="349"/>
        <end position="359"/>
    </location>
</feature>
<keyword evidence="7" id="KW-0812">Transmembrane</keyword>
<sequence>MGVPGEVPPQIGPYRILERLGAGGMGSVYIGRSDEGHFVAIKTIQAEHSGKPEYLRRFEREVATVKRLDAPGTLPVVDSGTLGGRPWYASRFLPGPSLEGAVKQVGRFPLPALWRLAADLAETLGHVHRQGFVHRDIKPANVVLSMNGPQLIDFGIVHAVEATTLTATGARIGTPAYMSPEQLEGGRVGGASDIYSLGLVLAYAATGAPPPARSEPRLEGVDEPFAGVIRRCLAHDPSDRPSADDLHAWTRGQDATPTDDWLPKAIQESIGEISRRYLNLREEGGPGTHPPDGRRPFRGQGRFGPGAQRPPGAWTHTQYREWTHAQYREWTHAQYRAGTQVRPDGWDAGPPPPPPPGPAARPGAGPGAGGPRSSPPRRPASDKGVVGNPLWGAVLTVIPIFAMVFGIIEVTTGPLAGEPQFSEQLWLVKTTLGVYVGLLVLAGALQAVKSLFPSPTPFLARLWHTGLLVHWAVFGLFVGGGWFLDQYTDAYFQFGPYASLCLVLAIPASFYLVPAAVVRFLRFRREEARR</sequence>
<dbReference type="SMART" id="SM00220">
    <property type="entry name" value="S_TKc"/>
    <property type="match status" value="1"/>
</dbReference>
<evidence type="ECO:0000313" key="9">
    <source>
        <dbReference type="EMBL" id="MDA2810267.1"/>
    </source>
</evidence>
<dbReference type="PROSITE" id="PS00107">
    <property type="entry name" value="PROTEIN_KINASE_ATP"/>
    <property type="match status" value="1"/>
</dbReference>
<evidence type="ECO:0000259" key="8">
    <source>
        <dbReference type="PROSITE" id="PS50011"/>
    </source>
</evidence>
<dbReference type="RefSeq" id="WP_270684309.1">
    <property type="nucleotide sequence ID" value="NZ_JAQFWQ010000012.1"/>
</dbReference>
<evidence type="ECO:0000313" key="10">
    <source>
        <dbReference type="Proteomes" id="UP001527866"/>
    </source>
</evidence>
<evidence type="ECO:0000256" key="7">
    <source>
        <dbReference type="SAM" id="Phobius"/>
    </source>
</evidence>
<feature type="domain" description="Protein kinase" evidence="8">
    <location>
        <begin position="14"/>
        <end position="250"/>
    </location>
</feature>
<dbReference type="InterPro" id="IPR011009">
    <property type="entry name" value="Kinase-like_dom_sf"/>
</dbReference>
<dbReference type="Gene3D" id="1.10.510.10">
    <property type="entry name" value="Transferase(Phosphotransferase) domain 1"/>
    <property type="match status" value="1"/>
</dbReference>
<dbReference type="Pfam" id="PF00069">
    <property type="entry name" value="Pkinase"/>
    <property type="match status" value="1"/>
</dbReference>
<dbReference type="InterPro" id="IPR008271">
    <property type="entry name" value="Ser/Thr_kinase_AS"/>
</dbReference>
<feature type="transmembrane region" description="Helical" evidence="7">
    <location>
        <begin position="432"/>
        <end position="452"/>
    </location>
</feature>
<dbReference type="InterPro" id="IPR000719">
    <property type="entry name" value="Prot_kinase_dom"/>
</dbReference>
<feature type="transmembrane region" description="Helical" evidence="7">
    <location>
        <begin position="464"/>
        <end position="484"/>
    </location>
</feature>
<feature type="region of interest" description="Disordered" evidence="6">
    <location>
        <begin position="340"/>
        <end position="383"/>
    </location>
</feature>
<keyword evidence="1" id="KW-0808">Transferase</keyword>
<dbReference type="SUPFAM" id="SSF56112">
    <property type="entry name" value="Protein kinase-like (PK-like)"/>
    <property type="match status" value="1"/>
</dbReference>
<name>A0ABT4U1N2_9ACTN</name>
<keyword evidence="7" id="KW-0472">Membrane</keyword>
<protein>
    <submittedName>
        <fullName evidence="9">Serine/threonine-protein kinase</fullName>
    </submittedName>
</protein>
<reference evidence="9 10" key="1">
    <citation type="submission" date="2023-01" db="EMBL/GenBank/DDBJ databases">
        <title>Draft genome sequence of Nocardiopsis sp. RSe5-2 isolated from halophytes.</title>
        <authorList>
            <person name="Duangmal K."/>
            <person name="Chantavorakit T."/>
        </authorList>
    </citation>
    <scope>NUCLEOTIDE SEQUENCE [LARGE SCALE GENOMIC DNA]</scope>
    <source>
        <strain evidence="9 10">RSe5-2</strain>
    </source>
</reference>
<feature type="transmembrane region" description="Helical" evidence="7">
    <location>
        <begin position="390"/>
        <end position="412"/>
    </location>
</feature>
<keyword evidence="3 9" id="KW-0418">Kinase</keyword>
<feature type="region of interest" description="Disordered" evidence="6">
    <location>
        <begin position="236"/>
        <end position="260"/>
    </location>
</feature>